<dbReference type="InterPro" id="IPR050263">
    <property type="entry name" value="Bact_Fimbrial_Adh_Pro"/>
</dbReference>
<gene>
    <name evidence="6" type="ORF">RF091_04450</name>
</gene>
<dbReference type="PANTHER" id="PTHR33420:SF14">
    <property type="entry name" value="TYPE 1 FIMBRIN D-MANNOSE SPECIFIC ADHESIN"/>
    <property type="match status" value="1"/>
</dbReference>
<dbReference type="InterPro" id="IPR036937">
    <property type="entry name" value="Adhesion_dom_fimbrial_sf"/>
</dbReference>
<protein>
    <submittedName>
        <fullName evidence="6">Fimbrial protein</fullName>
    </submittedName>
</protein>
<evidence type="ECO:0000256" key="2">
    <source>
        <dbReference type="ARBA" id="ARBA00006671"/>
    </source>
</evidence>
<comment type="caution">
    <text evidence="6">The sequence shown here is derived from an EMBL/GenBank/DDBJ whole genome shotgun (WGS) entry which is preliminary data.</text>
</comment>
<dbReference type="PANTHER" id="PTHR33420">
    <property type="entry name" value="FIMBRIAL SUBUNIT ELFA-RELATED"/>
    <property type="match status" value="1"/>
</dbReference>
<evidence type="ECO:0000259" key="5">
    <source>
        <dbReference type="Pfam" id="PF00419"/>
    </source>
</evidence>
<dbReference type="SUPFAM" id="SSF49401">
    <property type="entry name" value="Bacterial adhesins"/>
    <property type="match status" value="1"/>
</dbReference>
<dbReference type="Gene3D" id="2.60.40.1090">
    <property type="entry name" value="Fimbrial-type adhesion domain"/>
    <property type="match status" value="1"/>
</dbReference>
<feature type="domain" description="Fimbrial-type adhesion" evidence="5">
    <location>
        <begin position="192"/>
        <end position="325"/>
    </location>
</feature>
<name>A0ABD5BEB3_SERMA</name>
<dbReference type="Pfam" id="PF00419">
    <property type="entry name" value="Fimbrial"/>
    <property type="match status" value="1"/>
</dbReference>
<comment type="subcellular location">
    <subcellularLocation>
        <location evidence="1">Fimbrium</location>
    </subcellularLocation>
</comment>
<organism evidence="6 7">
    <name type="scientific">Serratia marcescens</name>
    <dbReference type="NCBI Taxonomy" id="615"/>
    <lineage>
        <taxon>Bacteria</taxon>
        <taxon>Pseudomonadati</taxon>
        <taxon>Pseudomonadota</taxon>
        <taxon>Gammaproteobacteria</taxon>
        <taxon>Enterobacterales</taxon>
        <taxon>Yersiniaceae</taxon>
        <taxon>Serratia</taxon>
    </lineage>
</organism>
<dbReference type="EMBL" id="JAVIPQ010000081">
    <property type="protein sequence ID" value="MDQ9554778.1"/>
    <property type="molecule type" value="Genomic_DNA"/>
</dbReference>
<sequence length="326" mass="35577">MTISRLLTATHIAKAVSILALLFSFSAKADGDCRAIWHHPLRIVQSSITVPASAKIGDLIGQGESNFSVKLLENNTGFSLGERGDLVMQPFTEMSATNFWYNGIKVYQTSWPGVGMAMSLNNKPGLIEFYGPRETPIGYILNANFKYYLIKIGDIQPGTIPSFAPFFFNYACLRASNARRLGHIYYPTVNIAVEGCRLNTPSKQVFLDKINRRAFSGPGSVAGKTPFSIALECNANTKIDLEIRGEMANGHRQVLAITPSKEAATGVGLQILSNGVPFELGSAANVLSETLVGINEIPLSVQYYQTEEKIRPGEVNAVAQFTVSYR</sequence>
<evidence type="ECO:0000256" key="1">
    <source>
        <dbReference type="ARBA" id="ARBA00004561"/>
    </source>
</evidence>
<keyword evidence="4" id="KW-0732">Signal</keyword>
<reference evidence="6 7" key="1">
    <citation type="submission" date="2023-07" db="EMBL/GenBank/DDBJ databases">
        <title>Pathogens genome sequencing project 196.</title>
        <authorList>
            <person name="Cao X."/>
        </authorList>
    </citation>
    <scope>NUCLEOTIDE SEQUENCE [LARGE SCALE GENOMIC DNA]</scope>
    <source>
        <strain evidence="6 7">SM41</strain>
    </source>
</reference>
<dbReference type="Proteomes" id="UP001234811">
    <property type="component" value="Unassembled WGS sequence"/>
</dbReference>
<feature type="chain" id="PRO_5044782682" evidence="4">
    <location>
        <begin position="30"/>
        <end position="326"/>
    </location>
</feature>
<evidence type="ECO:0000256" key="4">
    <source>
        <dbReference type="SAM" id="SignalP"/>
    </source>
</evidence>
<dbReference type="InterPro" id="IPR000259">
    <property type="entry name" value="Adhesion_dom_fimbrial"/>
</dbReference>
<keyword evidence="3" id="KW-0281">Fimbrium</keyword>
<dbReference type="GO" id="GO:0009289">
    <property type="term" value="C:pilus"/>
    <property type="evidence" value="ECO:0007669"/>
    <property type="project" value="UniProtKB-SubCell"/>
</dbReference>
<dbReference type="AlphaFoldDB" id="A0ABD5BEB3"/>
<comment type="similarity">
    <text evidence="2">Belongs to the fimbrial protein family.</text>
</comment>
<feature type="signal peptide" evidence="4">
    <location>
        <begin position="1"/>
        <end position="29"/>
    </location>
</feature>
<evidence type="ECO:0000256" key="3">
    <source>
        <dbReference type="ARBA" id="ARBA00023263"/>
    </source>
</evidence>
<proteinExistence type="inferred from homology"/>
<dbReference type="Gene3D" id="2.60.40.3310">
    <property type="match status" value="1"/>
</dbReference>
<dbReference type="InterPro" id="IPR008966">
    <property type="entry name" value="Adhesion_dom_sf"/>
</dbReference>
<accession>A0ABD5BEB3</accession>
<dbReference type="RefSeq" id="WP_033648119.1">
    <property type="nucleotide sequence ID" value="NZ_CAMKHN010000004.1"/>
</dbReference>
<evidence type="ECO:0000313" key="6">
    <source>
        <dbReference type="EMBL" id="MDQ9554778.1"/>
    </source>
</evidence>
<evidence type="ECO:0000313" key="7">
    <source>
        <dbReference type="Proteomes" id="UP001234811"/>
    </source>
</evidence>